<name>A0AAE0KN78_9PEZI</name>
<dbReference type="Proteomes" id="UP001287356">
    <property type="component" value="Unassembled WGS sequence"/>
</dbReference>
<gene>
    <name evidence="3" type="ORF">B0T24DRAFT_716849</name>
</gene>
<keyword evidence="4" id="KW-1185">Reference proteome</keyword>
<dbReference type="InterPro" id="IPR051609">
    <property type="entry name" value="NmrA/Isoflavone_reductase-like"/>
</dbReference>
<proteinExistence type="predicted"/>
<keyword evidence="2" id="KW-0560">Oxidoreductase</keyword>
<dbReference type="AlphaFoldDB" id="A0AAE0KN78"/>
<protein>
    <submittedName>
        <fullName evidence="3">Isoflavone reductase</fullName>
    </submittedName>
</protein>
<evidence type="ECO:0000313" key="3">
    <source>
        <dbReference type="EMBL" id="KAK3379246.1"/>
    </source>
</evidence>
<evidence type="ECO:0000313" key="4">
    <source>
        <dbReference type="Proteomes" id="UP001287356"/>
    </source>
</evidence>
<reference evidence="3" key="2">
    <citation type="submission" date="2023-06" db="EMBL/GenBank/DDBJ databases">
        <authorList>
            <consortium name="Lawrence Berkeley National Laboratory"/>
            <person name="Haridas S."/>
            <person name="Hensen N."/>
            <person name="Bonometti L."/>
            <person name="Westerberg I."/>
            <person name="Brannstrom I.O."/>
            <person name="Guillou S."/>
            <person name="Cros-Aarteil S."/>
            <person name="Calhoun S."/>
            <person name="Kuo A."/>
            <person name="Mondo S."/>
            <person name="Pangilinan J."/>
            <person name="Riley R."/>
            <person name="Labutti K."/>
            <person name="Andreopoulos B."/>
            <person name="Lipzen A."/>
            <person name="Chen C."/>
            <person name="Yanf M."/>
            <person name="Daum C."/>
            <person name="Ng V."/>
            <person name="Clum A."/>
            <person name="Steindorff A."/>
            <person name="Ohm R."/>
            <person name="Martin F."/>
            <person name="Silar P."/>
            <person name="Natvig D."/>
            <person name="Lalanne C."/>
            <person name="Gautier V."/>
            <person name="Ament-Velasquez S.L."/>
            <person name="Kruys A."/>
            <person name="Hutchinson M.I."/>
            <person name="Powell A.J."/>
            <person name="Barry K."/>
            <person name="Miller A.N."/>
            <person name="Grigoriev I.V."/>
            <person name="Debuchy R."/>
            <person name="Gladieux P."/>
            <person name="Thoren M.H."/>
            <person name="Johannesson H."/>
        </authorList>
    </citation>
    <scope>NUCLEOTIDE SEQUENCE</scope>
    <source>
        <strain evidence="3">CBS 958.72</strain>
    </source>
</reference>
<dbReference type="Gene3D" id="3.40.50.720">
    <property type="entry name" value="NAD(P)-binding Rossmann-like Domain"/>
    <property type="match status" value="1"/>
</dbReference>
<reference evidence="3" key="1">
    <citation type="journal article" date="2023" name="Mol. Phylogenet. Evol.">
        <title>Genome-scale phylogeny and comparative genomics of the fungal order Sordariales.</title>
        <authorList>
            <person name="Hensen N."/>
            <person name="Bonometti L."/>
            <person name="Westerberg I."/>
            <person name="Brannstrom I.O."/>
            <person name="Guillou S."/>
            <person name="Cros-Aarteil S."/>
            <person name="Calhoun S."/>
            <person name="Haridas S."/>
            <person name="Kuo A."/>
            <person name="Mondo S."/>
            <person name="Pangilinan J."/>
            <person name="Riley R."/>
            <person name="LaButti K."/>
            <person name="Andreopoulos B."/>
            <person name="Lipzen A."/>
            <person name="Chen C."/>
            <person name="Yan M."/>
            <person name="Daum C."/>
            <person name="Ng V."/>
            <person name="Clum A."/>
            <person name="Steindorff A."/>
            <person name="Ohm R.A."/>
            <person name="Martin F."/>
            <person name="Silar P."/>
            <person name="Natvig D.O."/>
            <person name="Lalanne C."/>
            <person name="Gautier V."/>
            <person name="Ament-Velasquez S.L."/>
            <person name="Kruys A."/>
            <person name="Hutchinson M.I."/>
            <person name="Powell A.J."/>
            <person name="Barry K."/>
            <person name="Miller A.N."/>
            <person name="Grigoriev I.V."/>
            <person name="Debuchy R."/>
            <person name="Gladieux P."/>
            <person name="Hiltunen Thoren M."/>
            <person name="Johannesson H."/>
        </authorList>
    </citation>
    <scope>NUCLEOTIDE SEQUENCE</scope>
    <source>
        <strain evidence="3">CBS 958.72</strain>
    </source>
</reference>
<comment type="caution">
    <text evidence="3">The sequence shown here is derived from an EMBL/GenBank/DDBJ whole genome shotgun (WGS) entry which is preliminary data.</text>
</comment>
<organism evidence="3 4">
    <name type="scientific">Lasiosphaeria ovina</name>
    <dbReference type="NCBI Taxonomy" id="92902"/>
    <lineage>
        <taxon>Eukaryota</taxon>
        <taxon>Fungi</taxon>
        <taxon>Dikarya</taxon>
        <taxon>Ascomycota</taxon>
        <taxon>Pezizomycotina</taxon>
        <taxon>Sordariomycetes</taxon>
        <taxon>Sordariomycetidae</taxon>
        <taxon>Sordariales</taxon>
        <taxon>Lasiosphaeriaceae</taxon>
        <taxon>Lasiosphaeria</taxon>
    </lineage>
</organism>
<dbReference type="PANTHER" id="PTHR47706:SF10">
    <property type="entry name" value="NMRA-LIKE DOMAIN-CONTAINING PROTEIN"/>
    <property type="match status" value="1"/>
</dbReference>
<dbReference type="InterPro" id="IPR036291">
    <property type="entry name" value="NAD(P)-bd_dom_sf"/>
</dbReference>
<evidence type="ECO:0000256" key="2">
    <source>
        <dbReference type="ARBA" id="ARBA00023002"/>
    </source>
</evidence>
<dbReference type="PANTHER" id="PTHR47706">
    <property type="entry name" value="NMRA-LIKE FAMILY PROTEIN"/>
    <property type="match status" value="1"/>
</dbReference>
<evidence type="ECO:0000256" key="1">
    <source>
        <dbReference type="ARBA" id="ARBA00022857"/>
    </source>
</evidence>
<dbReference type="EMBL" id="JAULSN010000002">
    <property type="protein sequence ID" value="KAK3379246.1"/>
    <property type="molecule type" value="Genomic_DNA"/>
</dbReference>
<keyword evidence="1" id="KW-0521">NADP</keyword>
<accession>A0AAE0KN78</accession>
<dbReference type="GO" id="GO:0016491">
    <property type="term" value="F:oxidoreductase activity"/>
    <property type="evidence" value="ECO:0007669"/>
    <property type="project" value="UniProtKB-KW"/>
</dbReference>
<dbReference type="SUPFAM" id="SSF51735">
    <property type="entry name" value="NAD(P)-binding Rossmann-fold domains"/>
    <property type="match status" value="1"/>
</dbReference>
<sequence>MGYSVDWDCRAAAIWQHDIKHRDLVIGSTNIKMMGYPAQLGFPSLIAADIEVRRADLESVPSLTTAFAGQDAVLVTVGYAGIAKQNTLRFIPLEFGHQTDRLTGTLAALLAGKTKTREYLIEQTKAHPLKDKTAHILDSGNELVSKSTLEFVGQAVAAVLTHEEQTANRYIDAVVEFTVSQNGIVRLLEETGAKFTITRGSTEELQKRGEEKILKGDYHTWFGDFLLAWNFKDGANVAVKDEDLSNEELGLKGKTVQERVREYVQSRSA</sequence>